<keyword evidence="5 6" id="KW-0472">Membrane</keyword>
<evidence type="ECO:0000256" key="1">
    <source>
        <dbReference type="ARBA" id="ARBA00004141"/>
    </source>
</evidence>
<dbReference type="Proteomes" id="UP000694864">
    <property type="component" value="Chromosome 9"/>
</dbReference>
<reference evidence="8" key="2">
    <citation type="submission" date="2025-08" db="UniProtKB">
        <authorList>
            <consortium name="RefSeq"/>
        </authorList>
    </citation>
    <scope>IDENTIFICATION</scope>
    <source>
        <tissue evidence="8">Leaf</tissue>
    </source>
</reference>
<dbReference type="GeneID" id="104710131"/>
<gene>
    <name evidence="8" type="primary">LOC104710131</name>
</gene>
<reference evidence="7" key="1">
    <citation type="journal article" date="2014" name="Nat. Commun.">
        <title>The emerging biofuel crop Camelina sativa retains a highly undifferentiated hexaploid genome structure.</title>
        <authorList>
            <person name="Kagale S."/>
            <person name="Koh C."/>
            <person name="Nixon J."/>
            <person name="Bollina V."/>
            <person name="Clarke W.E."/>
            <person name="Tuteja R."/>
            <person name="Spillane C."/>
            <person name="Robinson S.J."/>
            <person name="Links M.G."/>
            <person name="Clarke C."/>
            <person name="Higgins E.E."/>
            <person name="Huebert T."/>
            <person name="Sharpe A.G."/>
            <person name="Parkin I.A."/>
        </authorList>
    </citation>
    <scope>NUCLEOTIDE SEQUENCE [LARGE SCALE GENOMIC DNA]</scope>
    <source>
        <strain evidence="7">cv. DH55</strain>
    </source>
</reference>
<keyword evidence="4 6" id="KW-1133">Transmembrane helix</keyword>
<comment type="subcellular location">
    <subcellularLocation>
        <location evidence="1">Membrane</location>
        <topology evidence="1">Multi-pass membrane protein</topology>
    </subcellularLocation>
</comment>
<evidence type="ECO:0000256" key="6">
    <source>
        <dbReference type="SAM" id="Phobius"/>
    </source>
</evidence>
<evidence type="ECO:0000256" key="2">
    <source>
        <dbReference type="ARBA" id="ARBA00006840"/>
    </source>
</evidence>
<sequence length="253" mass="29570">MKLQSLKSWNLVAGIILPVITLILSAPLVRHALYHFIMRYDHWPSTPRVETLFSVSLLAVFLLGNAAMFLRPRRLGYFLVVVFFIGFAYAGVYEMQSRRFSPTPMWFKGEYDVGGQRKLERYQVVKIEQSQGRLPRVHLRFVDSSYLPRYDRRLVPPIEAGCCMRPGECELETVNATLHITRNREGPPLETAVIYGRYGGTADIKDYYDMWRHELSVLYYDCMTCKVKIIKSPRLRKWWHLGVFFSSLTSLFR</sequence>
<evidence type="ECO:0000256" key="5">
    <source>
        <dbReference type="ARBA" id="ARBA00023136"/>
    </source>
</evidence>
<name>A0ABM0TE21_CAMSA</name>
<feature type="transmembrane region" description="Helical" evidence="6">
    <location>
        <begin position="12"/>
        <end position="37"/>
    </location>
</feature>
<protein>
    <submittedName>
        <fullName evidence="8">Tetraspanin-14-like</fullName>
    </submittedName>
</protein>
<accession>A0ABM0TE21</accession>
<dbReference type="InterPro" id="IPR044991">
    <property type="entry name" value="TET_plant"/>
</dbReference>
<dbReference type="PANTHER" id="PTHR32191">
    <property type="entry name" value="TETRASPANIN-8-RELATED"/>
    <property type="match status" value="1"/>
</dbReference>
<feature type="transmembrane region" description="Helical" evidence="6">
    <location>
        <begin position="75"/>
        <end position="93"/>
    </location>
</feature>
<comment type="similarity">
    <text evidence="2">Belongs to the tetraspanin (TM4SF) family.</text>
</comment>
<keyword evidence="3 6" id="KW-0812">Transmembrane</keyword>
<dbReference type="RefSeq" id="XP_010424989.1">
    <property type="nucleotide sequence ID" value="XM_010426687.2"/>
</dbReference>
<evidence type="ECO:0000313" key="7">
    <source>
        <dbReference type="Proteomes" id="UP000694864"/>
    </source>
</evidence>
<organism evidence="7 8">
    <name type="scientific">Camelina sativa</name>
    <name type="common">False flax</name>
    <name type="synonym">Myagrum sativum</name>
    <dbReference type="NCBI Taxonomy" id="90675"/>
    <lineage>
        <taxon>Eukaryota</taxon>
        <taxon>Viridiplantae</taxon>
        <taxon>Streptophyta</taxon>
        <taxon>Embryophyta</taxon>
        <taxon>Tracheophyta</taxon>
        <taxon>Spermatophyta</taxon>
        <taxon>Magnoliopsida</taxon>
        <taxon>eudicotyledons</taxon>
        <taxon>Gunneridae</taxon>
        <taxon>Pentapetalae</taxon>
        <taxon>rosids</taxon>
        <taxon>malvids</taxon>
        <taxon>Brassicales</taxon>
        <taxon>Brassicaceae</taxon>
        <taxon>Camelineae</taxon>
        <taxon>Camelina</taxon>
    </lineage>
</organism>
<evidence type="ECO:0000313" key="8">
    <source>
        <dbReference type="RefSeq" id="XP_010424989.1"/>
    </source>
</evidence>
<feature type="transmembrane region" description="Helical" evidence="6">
    <location>
        <begin position="49"/>
        <end position="69"/>
    </location>
</feature>
<evidence type="ECO:0000256" key="4">
    <source>
        <dbReference type="ARBA" id="ARBA00022989"/>
    </source>
</evidence>
<keyword evidence="7" id="KW-1185">Reference proteome</keyword>
<proteinExistence type="inferred from homology"/>
<evidence type="ECO:0000256" key="3">
    <source>
        <dbReference type="ARBA" id="ARBA00022692"/>
    </source>
</evidence>